<reference evidence="4 5" key="1">
    <citation type="journal article" date="2022" name="Front. Microbiol.">
        <title>High genomic differentiation and limited gene flow indicate recent cryptic speciation within the genus Laspinema (cyanobacteria).</title>
        <authorList>
            <person name="Stanojkovic A."/>
            <person name="Skoupy S."/>
            <person name="Skaloud P."/>
            <person name="Dvorak P."/>
        </authorList>
    </citation>
    <scope>NUCLEOTIDE SEQUENCE [LARGE SCALE GENOMIC DNA]</scope>
    <source>
        <strain evidence="4 5">D2a</strain>
    </source>
</reference>
<accession>A0ABT2MYY5</accession>
<evidence type="ECO:0000256" key="1">
    <source>
        <dbReference type="PROSITE-ProRule" id="PRU00325"/>
    </source>
</evidence>
<keyword evidence="5" id="KW-1185">Reference proteome</keyword>
<evidence type="ECO:0000313" key="4">
    <source>
        <dbReference type="EMBL" id="MCT7969972.1"/>
    </source>
</evidence>
<feature type="region of interest" description="Disordered" evidence="2">
    <location>
        <begin position="97"/>
        <end position="118"/>
    </location>
</feature>
<protein>
    <recommendedName>
        <fullName evidence="3">SWIM-type domain-containing protein</fullName>
    </recommendedName>
</protein>
<feature type="compositionally biased region" description="Acidic residues" evidence="2">
    <location>
        <begin position="97"/>
        <end position="108"/>
    </location>
</feature>
<feature type="domain" description="SWIM-type" evidence="3">
    <location>
        <begin position="54"/>
        <end position="89"/>
    </location>
</feature>
<keyword evidence="1" id="KW-0862">Zinc</keyword>
<dbReference type="RefSeq" id="WP_368009409.1">
    <property type="nucleotide sequence ID" value="NZ_JAMXFF010000067.1"/>
</dbReference>
<sequence length="598" mass="69963">MNLNQLTVEDIQELADNPTIFDQGQLCYKRRSVDQFYLSGKGITAKVQTKQGNYSVEVRTGGGTLTMNCTCPYEDAVCDHGVAVLWYAIYGDPDDPVENDEDEMEAIAEDSSSPTNTPDALEVALRGMGVDALVKMVLQFVEEFPEVRHLLLSQVNLSSDLIQKKSTTQVTAKELKQEIKNFFEGTYEKLMEDEEEDYYDDSYYYDDYYEEDDEDEDELDLDEVFELAETLDLRERLDVFWSVVTWANHYFVEEEYLIGDEEITQALERFARVVLALEESGTQKQIYINSVVALLDWEMFQRDELDGVIKDTLDILCTTQEDYHYLIKQLEGCYHEDALDWIADCYRRLGDEANYLRWRESNLIRPYQYLELASYWQEQGKLEKYRATLERWISMYNLDQLDTDDYVRLQDYYTDRNHHQLILSKLSDFYQEKGDSENHYRVLMLRLEENGYSLDLYQQIKEVATGLKRWSLAQPRLLELASTNLAWLAEIYLEEEEWDKAIALSQNSNCGQFTDLNIAKGVKEHRPQGAIAIYEKVVMQYIKGKTRSSYQTAAMHAEMLKSIYLDILKDASGWHHYIDKLRQTYRGYPALQDEFKGL</sequence>
<keyword evidence="1" id="KW-0863">Zinc-finger</keyword>
<gene>
    <name evidence="4" type="ORF">NG799_27030</name>
</gene>
<evidence type="ECO:0000259" key="3">
    <source>
        <dbReference type="PROSITE" id="PS50966"/>
    </source>
</evidence>
<evidence type="ECO:0000256" key="2">
    <source>
        <dbReference type="SAM" id="MobiDB-lite"/>
    </source>
</evidence>
<proteinExistence type="predicted"/>
<comment type="caution">
    <text evidence="4">The sequence shown here is derived from an EMBL/GenBank/DDBJ whole genome shotgun (WGS) entry which is preliminary data.</text>
</comment>
<name>A0ABT2MYY5_9CYAN</name>
<organism evidence="4 5">
    <name type="scientific">Laspinema palackyanum D2a</name>
    <dbReference type="NCBI Taxonomy" id="2953684"/>
    <lineage>
        <taxon>Bacteria</taxon>
        <taxon>Bacillati</taxon>
        <taxon>Cyanobacteriota</taxon>
        <taxon>Cyanophyceae</taxon>
        <taxon>Oscillatoriophycideae</taxon>
        <taxon>Oscillatoriales</taxon>
        <taxon>Laspinemataceae</taxon>
        <taxon>Laspinema</taxon>
        <taxon>Laspinema palackyanum</taxon>
    </lineage>
</organism>
<dbReference type="InterPro" id="IPR007527">
    <property type="entry name" value="Znf_SWIM"/>
</dbReference>
<dbReference type="PROSITE" id="PS50966">
    <property type="entry name" value="ZF_SWIM"/>
    <property type="match status" value="1"/>
</dbReference>
<dbReference type="EMBL" id="JAMXFF010000067">
    <property type="protein sequence ID" value="MCT7969972.1"/>
    <property type="molecule type" value="Genomic_DNA"/>
</dbReference>
<dbReference type="Proteomes" id="UP001525890">
    <property type="component" value="Unassembled WGS sequence"/>
</dbReference>
<keyword evidence="1" id="KW-0479">Metal-binding</keyword>
<evidence type="ECO:0000313" key="5">
    <source>
        <dbReference type="Proteomes" id="UP001525890"/>
    </source>
</evidence>